<protein>
    <submittedName>
        <fullName evidence="1">Uncharacterized protein</fullName>
    </submittedName>
</protein>
<organism evidence="1">
    <name type="scientific">bioreactor metagenome</name>
    <dbReference type="NCBI Taxonomy" id="1076179"/>
    <lineage>
        <taxon>unclassified sequences</taxon>
        <taxon>metagenomes</taxon>
        <taxon>ecological metagenomes</taxon>
    </lineage>
</organism>
<evidence type="ECO:0000313" key="1">
    <source>
        <dbReference type="EMBL" id="MPL98900.1"/>
    </source>
</evidence>
<sequence length="118" mass="13210">MKRNKIFTLVISTLLLCSPILFTQCSFFKTANTVASSINNISDKINFYDQQAKHYIAVVKKAKKGDVLAIAEAAQLLTKAKEYKKDLDKLIPQMSSSQKKEVTRIEQSILSAAKTLIK</sequence>
<name>A0A644W5Z8_9ZZZZ</name>
<comment type="caution">
    <text evidence="1">The sequence shown here is derived from an EMBL/GenBank/DDBJ whole genome shotgun (WGS) entry which is preliminary data.</text>
</comment>
<reference evidence="1" key="1">
    <citation type="submission" date="2019-08" db="EMBL/GenBank/DDBJ databases">
        <authorList>
            <person name="Kucharzyk K."/>
            <person name="Murdoch R.W."/>
            <person name="Higgins S."/>
            <person name="Loffler F."/>
        </authorList>
    </citation>
    <scope>NUCLEOTIDE SEQUENCE</scope>
</reference>
<dbReference type="EMBL" id="VSSQ01000635">
    <property type="protein sequence ID" value="MPL98900.1"/>
    <property type="molecule type" value="Genomic_DNA"/>
</dbReference>
<accession>A0A644W5Z8</accession>
<dbReference type="AlphaFoldDB" id="A0A644W5Z8"/>
<gene>
    <name evidence="1" type="ORF">SDC9_45112</name>
</gene>
<proteinExistence type="predicted"/>